<evidence type="ECO:0000256" key="1">
    <source>
        <dbReference type="SAM" id="Phobius"/>
    </source>
</evidence>
<accession>A0A0F9VVR8</accession>
<dbReference type="SUPFAM" id="SSF53850">
    <property type="entry name" value="Periplasmic binding protein-like II"/>
    <property type="match status" value="1"/>
</dbReference>
<gene>
    <name evidence="2" type="ORF">LCGC14_0034990</name>
</gene>
<name>A0A0F9VVR8_9ZZZZ</name>
<dbReference type="AlphaFoldDB" id="A0A0F9VVR8"/>
<dbReference type="EMBL" id="LAZR01000007">
    <property type="protein sequence ID" value="KKO09161.1"/>
    <property type="molecule type" value="Genomic_DNA"/>
</dbReference>
<sequence>MRHQLIHATVVVNDPCMALERGVLSTSEQIYSMRPFVFTVYLGRQIALLTIMIILVIGLSLTCTTAYAGEQPVLLVANSDVTTRRLNRDTARAIIAMRQRTWPDGQAVRVFVLDNNHPVHARFAKEQLSVYPHQLQLAWDRMVFSGTGQAPDRVNNQLEMRERVANTPGALGYLEREYLDDSIQVISMD</sequence>
<keyword evidence="1" id="KW-0812">Transmembrane</keyword>
<reference evidence="2" key="1">
    <citation type="journal article" date="2015" name="Nature">
        <title>Complex archaea that bridge the gap between prokaryotes and eukaryotes.</title>
        <authorList>
            <person name="Spang A."/>
            <person name="Saw J.H."/>
            <person name="Jorgensen S.L."/>
            <person name="Zaremba-Niedzwiedzka K."/>
            <person name="Martijn J."/>
            <person name="Lind A.E."/>
            <person name="van Eijk R."/>
            <person name="Schleper C."/>
            <person name="Guy L."/>
            <person name="Ettema T.J."/>
        </authorList>
    </citation>
    <scope>NUCLEOTIDE SEQUENCE</scope>
</reference>
<keyword evidence="1" id="KW-0472">Membrane</keyword>
<evidence type="ECO:0000313" key="2">
    <source>
        <dbReference type="EMBL" id="KKO09161.1"/>
    </source>
</evidence>
<proteinExistence type="predicted"/>
<dbReference type="Gene3D" id="3.40.190.10">
    <property type="entry name" value="Periplasmic binding protein-like II"/>
    <property type="match status" value="1"/>
</dbReference>
<organism evidence="2">
    <name type="scientific">marine sediment metagenome</name>
    <dbReference type="NCBI Taxonomy" id="412755"/>
    <lineage>
        <taxon>unclassified sequences</taxon>
        <taxon>metagenomes</taxon>
        <taxon>ecological metagenomes</taxon>
    </lineage>
</organism>
<evidence type="ECO:0008006" key="3">
    <source>
        <dbReference type="Google" id="ProtNLM"/>
    </source>
</evidence>
<keyword evidence="1" id="KW-1133">Transmembrane helix</keyword>
<comment type="caution">
    <text evidence="2">The sequence shown here is derived from an EMBL/GenBank/DDBJ whole genome shotgun (WGS) entry which is preliminary data.</text>
</comment>
<protein>
    <recommendedName>
        <fullName evidence="3">PBP domain-containing protein</fullName>
    </recommendedName>
</protein>
<feature type="transmembrane region" description="Helical" evidence="1">
    <location>
        <begin position="46"/>
        <end position="69"/>
    </location>
</feature>